<name>A0A0G4P3Q7_PENC3</name>
<keyword evidence="3" id="KW-1185">Reference proteome</keyword>
<protein>
    <submittedName>
        <fullName evidence="2">Str. FM013</fullName>
    </submittedName>
</protein>
<dbReference type="Proteomes" id="UP000053732">
    <property type="component" value="Unassembled WGS sequence"/>
</dbReference>
<feature type="transmembrane region" description="Helical" evidence="1">
    <location>
        <begin position="68"/>
        <end position="86"/>
    </location>
</feature>
<feature type="transmembrane region" description="Helical" evidence="1">
    <location>
        <begin position="220"/>
        <end position="239"/>
    </location>
</feature>
<accession>A0A0G4P3Q7</accession>
<dbReference type="STRING" id="1429867.A0A0G4P3Q7"/>
<gene>
    <name evidence="2" type="ORF">PCAMFM013_S005g000140</name>
</gene>
<keyword evidence="1" id="KW-0472">Membrane</keyword>
<organism evidence="2 3">
    <name type="scientific">Penicillium camemberti (strain FM 013)</name>
    <dbReference type="NCBI Taxonomy" id="1429867"/>
    <lineage>
        <taxon>Eukaryota</taxon>
        <taxon>Fungi</taxon>
        <taxon>Dikarya</taxon>
        <taxon>Ascomycota</taxon>
        <taxon>Pezizomycotina</taxon>
        <taxon>Eurotiomycetes</taxon>
        <taxon>Eurotiomycetidae</taxon>
        <taxon>Eurotiales</taxon>
        <taxon>Aspergillaceae</taxon>
        <taxon>Penicillium</taxon>
    </lineage>
</organism>
<sequence>MSDQQLITGFSLILATNLIRYGVADLDKTISGYSYCIAMSLSLLSCVTHLSAMAVLRGHYDSNRRLRDTKTFLMVAAIALLLPQFVTCQRVGTSLTLRCALDDLEGDTGLHWDPDDIYVQTFFFATLAMVGILACGYLQRILELYSPRFRESPEAWVAEACASIFSWPSQADINAFNAAAHADQLARERLLLVGLNGLREYFVLVSVIEGEMRGSFFGEIVWFLFYSTFALCQICFFIVWGSGSDWKAPISFTPQFGQILSLGMLILPLLSAIDGYRIVTAAFK</sequence>
<evidence type="ECO:0000256" key="1">
    <source>
        <dbReference type="SAM" id="Phobius"/>
    </source>
</evidence>
<proteinExistence type="predicted"/>
<dbReference type="EMBL" id="HG793138">
    <property type="protein sequence ID" value="CRL20976.1"/>
    <property type="molecule type" value="Genomic_DNA"/>
</dbReference>
<evidence type="ECO:0000313" key="2">
    <source>
        <dbReference type="EMBL" id="CRL20976.1"/>
    </source>
</evidence>
<keyword evidence="1" id="KW-0812">Transmembrane</keyword>
<keyword evidence="1" id="KW-1133">Transmembrane helix</keyword>
<feature type="transmembrane region" description="Helical" evidence="1">
    <location>
        <begin position="259"/>
        <end position="279"/>
    </location>
</feature>
<feature type="transmembrane region" description="Helical" evidence="1">
    <location>
        <begin position="32"/>
        <end position="56"/>
    </location>
</feature>
<dbReference type="AlphaFoldDB" id="A0A0G4P3Q7"/>
<reference evidence="2 3" key="1">
    <citation type="journal article" date="2014" name="Nat. Commun.">
        <title>Multiple recent horizontal transfers of a large genomic region in cheese making fungi.</title>
        <authorList>
            <person name="Cheeseman K."/>
            <person name="Ropars J."/>
            <person name="Renault P."/>
            <person name="Dupont J."/>
            <person name="Gouzy J."/>
            <person name="Branca A."/>
            <person name="Abraham A.L."/>
            <person name="Ceppi M."/>
            <person name="Conseiller E."/>
            <person name="Debuchy R."/>
            <person name="Malagnac F."/>
            <person name="Goarin A."/>
            <person name="Silar P."/>
            <person name="Lacoste S."/>
            <person name="Sallet E."/>
            <person name="Bensimon A."/>
            <person name="Giraud T."/>
            <person name="Brygoo Y."/>
        </authorList>
    </citation>
    <scope>NUCLEOTIDE SEQUENCE [LARGE SCALE GENOMIC DNA]</scope>
    <source>
        <strain evidence="3">FM 013</strain>
    </source>
</reference>
<evidence type="ECO:0000313" key="3">
    <source>
        <dbReference type="Proteomes" id="UP000053732"/>
    </source>
</evidence>
<feature type="transmembrane region" description="Helical" evidence="1">
    <location>
        <begin position="117"/>
        <end position="138"/>
    </location>
</feature>